<reference evidence="3 4" key="1">
    <citation type="journal article" date="2018" name="Environ. Microbiol.">
        <title>Isolation and genomic characterization of Novimethylophilus kurashikiensis gen. nov. sp. nov., a new lanthanide-dependent methylotrophic species of Methylophilaceae.</title>
        <authorList>
            <person name="Lv H."/>
            <person name="Sahin N."/>
            <person name="Tani A."/>
        </authorList>
    </citation>
    <scope>NUCLEOTIDE SEQUENCE [LARGE SCALE GENOMIC DNA]</scope>
    <source>
        <strain evidence="3 4">La2-4</strain>
    </source>
</reference>
<sequence length="737" mass="83212">MQFVNLEVGTLYLTSGLPGAGKSTWLGSGNILPSMILSADAIRESVLGHKMVGGLKHIFQDRNDVVWSLLNQILEVRLKEKLTTFVDATLLNDAEREPLVKLAQKHGVKVVVLIFDRPFDTCMVQNISRQDRVSEYRMNEMSKEFQLDSMYPFVRVPEFTVPRLVSRDLPDTNFDVIGDVHGLLDDLKVLLGKLGYSLESGVPVHPQGRKLLFLGDVVDRGPQSIETLKFVRQAIAVGHLMVAGNHERKLLQFWDSLQTGAPRANSPSAAETAMEFMKLREEEQQALIQFVRNLPGFYTVTDGPLQLAFAHAPQTAFHPFTILHSECLYGGNELPDYGDEDADGMYAESYRSGESRHMLIHGHIPLTSMHHCVFSLDAHQAFAGNMLALRLDGFLADCREKMAQEAFNDNLVSQKCEFDFDVHSAKFELKRSLDKLKTAKMVTVQTEPSAGLSLYKYSKRVFFDALWGESPYLLKARGIVLDLAGNIVVHPFDKVFNYGENGAGLDIADDHPVYAVEKMNGFLGCISRHPWKNELLVTSSGSFDSPFVDYIKSFITPALKGLLLSYFSRNNVTLMFEVLHPEDPHIIQYRPQDMGLWLIGGRGKEQGAEPITEDELDEIGLMLTVNRPEWFYTSFGQLKEKVATSRLEGYMVRDAKSHKTLLKFKTPYYLVTKFLGRMSDTKVRHMFCHPKGFKKDIDEEFYPLVDHLVTTTSETDFLALPDTERVVLVRDAIQALR</sequence>
<dbReference type="PANTHER" id="PTHR42850">
    <property type="entry name" value="METALLOPHOSPHOESTERASE"/>
    <property type="match status" value="1"/>
</dbReference>
<dbReference type="EMBL" id="BDOQ01000007">
    <property type="protein sequence ID" value="GBG14315.1"/>
    <property type="molecule type" value="Genomic_DNA"/>
</dbReference>
<dbReference type="Pfam" id="PF00149">
    <property type="entry name" value="Metallophos"/>
    <property type="match status" value="1"/>
</dbReference>
<evidence type="ECO:0000313" key="3">
    <source>
        <dbReference type="EMBL" id="GBG14315.1"/>
    </source>
</evidence>
<evidence type="ECO:0000259" key="2">
    <source>
        <dbReference type="Pfam" id="PF09511"/>
    </source>
</evidence>
<dbReference type="PRINTS" id="PR00114">
    <property type="entry name" value="STPHPHTASE"/>
</dbReference>
<feature type="domain" description="T4 RNA ligase 1-like N-terminal" evidence="2">
    <location>
        <begin position="475"/>
        <end position="669"/>
    </location>
</feature>
<evidence type="ECO:0000313" key="4">
    <source>
        <dbReference type="Proteomes" id="UP000245081"/>
    </source>
</evidence>
<dbReference type="AlphaFoldDB" id="A0A2R5F8F7"/>
<dbReference type="Pfam" id="PF09511">
    <property type="entry name" value="RNA_lig_T4_1"/>
    <property type="match status" value="1"/>
</dbReference>
<dbReference type="InterPro" id="IPR019039">
    <property type="entry name" value="T4-Rnl1-like_N"/>
</dbReference>
<dbReference type="Proteomes" id="UP000245081">
    <property type="component" value="Unassembled WGS sequence"/>
</dbReference>
<dbReference type="InterPro" id="IPR004843">
    <property type="entry name" value="Calcineurin-like_PHP"/>
</dbReference>
<dbReference type="Gene3D" id="3.60.21.10">
    <property type="match status" value="1"/>
</dbReference>
<gene>
    <name evidence="3" type="ORF">NMK_1913</name>
</gene>
<dbReference type="Pfam" id="PF13671">
    <property type="entry name" value="AAA_33"/>
    <property type="match status" value="1"/>
</dbReference>
<dbReference type="InterPro" id="IPR006186">
    <property type="entry name" value="Ser/Thr-sp_prot-phosphatase"/>
</dbReference>
<dbReference type="InterPro" id="IPR029052">
    <property type="entry name" value="Metallo-depent_PP-like"/>
</dbReference>
<dbReference type="SUPFAM" id="SSF56300">
    <property type="entry name" value="Metallo-dependent phosphatases"/>
    <property type="match status" value="1"/>
</dbReference>
<dbReference type="GO" id="GO:0005737">
    <property type="term" value="C:cytoplasm"/>
    <property type="evidence" value="ECO:0007669"/>
    <property type="project" value="TreeGrafter"/>
</dbReference>
<dbReference type="PANTHER" id="PTHR42850:SF7">
    <property type="entry name" value="BIS(5'-NUCLEOSYL)-TETRAPHOSPHATASE PRPE [ASYMMETRICAL]"/>
    <property type="match status" value="1"/>
</dbReference>
<feature type="domain" description="Calcineurin-like phosphoesterase" evidence="1">
    <location>
        <begin position="174"/>
        <end position="372"/>
    </location>
</feature>
<organism evidence="3 4">
    <name type="scientific">Novimethylophilus kurashikiensis</name>
    <dbReference type="NCBI Taxonomy" id="1825523"/>
    <lineage>
        <taxon>Bacteria</taxon>
        <taxon>Pseudomonadati</taxon>
        <taxon>Pseudomonadota</taxon>
        <taxon>Betaproteobacteria</taxon>
        <taxon>Nitrosomonadales</taxon>
        <taxon>Methylophilaceae</taxon>
        <taxon>Novimethylophilus</taxon>
    </lineage>
</organism>
<protein>
    <submittedName>
        <fullName evidence="3">Uncharacterized protein</fullName>
    </submittedName>
</protein>
<comment type="caution">
    <text evidence="3">The sequence shown here is derived from an EMBL/GenBank/DDBJ whole genome shotgun (WGS) entry which is preliminary data.</text>
</comment>
<dbReference type="GO" id="GO:0016791">
    <property type="term" value="F:phosphatase activity"/>
    <property type="evidence" value="ECO:0007669"/>
    <property type="project" value="TreeGrafter"/>
</dbReference>
<proteinExistence type="predicted"/>
<dbReference type="InterPro" id="IPR027417">
    <property type="entry name" value="P-loop_NTPase"/>
</dbReference>
<evidence type="ECO:0000259" key="1">
    <source>
        <dbReference type="Pfam" id="PF00149"/>
    </source>
</evidence>
<dbReference type="RefSeq" id="WP_109015512.1">
    <property type="nucleotide sequence ID" value="NZ_BDOQ01000007.1"/>
</dbReference>
<keyword evidence="4" id="KW-1185">Reference proteome</keyword>
<dbReference type="OrthoDB" id="9807890at2"/>
<name>A0A2R5F8F7_9PROT</name>
<dbReference type="InterPro" id="IPR050126">
    <property type="entry name" value="Ap4A_hydrolase"/>
</dbReference>
<dbReference type="SUPFAM" id="SSF52540">
    <property type="entry name" value="P-loop containing nucleoside triphosphate hydrolases"/>
    <property type="match status" value="1"/>
</dbReference>
<dbReference type="Gene3D" id="3.40.50.300">
    <property type="entry name" value="P-loop containing nucleotide triphosphate hydrolases"/>
    <property type="match status" value="1"/>
</dbReference>
<accession>A0A2R5F8F7</accession>